<dbReference type="GO" id="GO:0004622">
    <property type="term" value="F:phosphatidylcholine lysophospholipase activity"/>
    <property type="evidence" value="ECO:0007669"/>
    <property type="project" value="TreeGrafter"/>
</dbReference>
<protein>
    <submittedName>
        <fullName evidence="2">Unannotated protein</fullName>
    </submittedName>
</protein>
<sequence>MKIVFVGDSITAYGNWAAVIDFAEVLNFSVPGGSTDELFTAIPEILASKPDLISVLIGTNDFGNPEINREGSDVGARVIAIVNEFKAKLPSAKIILHTILPRGLEASGVDLRPRVIAANDYIKAHVPNDVELIDLWPIFVAPDGLSLADGFVKPDEPVLKLHLNEEGYREWITVLLPRLQRMVKSN</sequence>
<dbReference type="InterPro" id="IPR051532">
    <property type="entry name" value="Ester_Hydrolysis_Enzymes"/>
</dbReference>
<dbReference type="PANTHER" id="PTHR30383">
    <property type="entry name" value="THIOESTERASE 1/PROTEASE 1/LYSOPHOSPHOLIPASE L1"/>
    <property type="match status" value="1"/>
</dbReference>
<organism evidence="2">
    <name type="scientific">freshwater metagenome</name>
    <dbReference type="NCBI Taxonomy" id="449393"/>
    <lineage>
        <taxon>unclassified sequences</taxon>
        <taxon>metagenomes</taxon>
        <taxon>ecological metagenomes</taxon>
    </lineage>
</organism>
<evidence type="ECO:0000259" key="1">
    <source>
        <dbReference type="Pfam" id="PF13472"/>
    </source>
</evidence>
<name>A0A6J6GXK9_9ZZZZ</name>
<dbReference type="Pfam" id="PF13472">
    <property type="entry name" value="Lipase_GDSL_2"/>
    <property type="match status" value="1"/>
</dbReference>
<dbReference type="SUPFAM" id="SSF52266">
    <property type="entry name" value="SGNH hydrolase"/>
    <property type="match status" value="1"/>
</dbReference>
<dbReference type="PANTHER" id="PTHR30383:SF5">
    <property type="entry name" value="SGNH HYDROLASE-TYPE ESTERASE DOMAIN-CONTAINING PROTEIN"/>
    <property type="match status" value="1"/>
</dbReference>
<reference evidence="2" key="1">
    <citation type="submission" date="2020-05" db="EMBL/GenBank/DDBJ databases">
        <authorList>
            <person name="Chiriac C."/>
            <person name="Salcher M."/>
            <person name="Ghai R."/>
            <person name="Kavagutti S V."/>
        </authorList>
    </citation>
    <scope>NUCLEOTIDE SEQUENCE</scope>
</reference>
<dbReference type="InterPro" id="IPR013830">
    <property type="entry name" value="SGNH_hydro"/>
</dbReference>
<dbReference type="EMBL" id="CAEZUS010000045">
    <property type="protein sequence ID" value="CAB4606142.1"/>
    <property type="molecule type" value="Genomic_DNA"/>
</dbReference>
<feature type="domain" description="SGNH hydrolase-type esterase" evidence="1">
    <location>
        <begin position="5"/>
        <end position="169"/>
    </location>
</feature>
<dbReference type="AlphaFoldDB" id="A0A6J6GXK9"/>
<dbReference type="InterPro" id="IPR036514">
    <property type="entry name" value="SGNH_hydro_sf"/>
</dbReference>
<dbReference type="Gene3D" id="3.40.50.1110">
    <property type="entry name" value="SGNH hydrolase"/>
    <property type="match status" value="1"/>
</dbReference>
<proteinExistence type="predicted"/>
<accession>A0A6J6GXK9</accession>
<evidence type="ECO:0000313" key="2">
    <source>
        <dbReference type="EMBL" id="CAB4606142.1"/>
    </source>
</evidence>
<gene>
    <name evidence="2" type="ORF">UFOPK1852_00412</name>
</gene>